<dbReference type="Pfam" id="PF00350">
    <property type="entry name" value="Dynamin_N"/>
    <property type="match status" value="1"/>
</dbReference>
<dbReference type="PANTHER" id="PTHR43681">
    <property type="entry name" value="TRANSMEMBRANE GTPASE FZO"/>
    <property type="match status" value="1"/>
</dbReference>
<gene>
    <name evidence="2" type="ORF">KJK29_36980</name>
</gene>
<dbReference type="RefSeq" id="WP_215123694.1">
    <property type="nucleotide sequence ID" value="NZ_CP075896.1"/>
</dbReference>
<sequence>MSDGLADRVKAAFESALRLMARGGGSAEVLRAAFEAERGRAGKKMSVAVVGRISTGKSTLVNALIGEERVATGSQELTFNVNRLRYSETPRLLVRYKDGRPSVPYSPERLEELTARREDHLEELRGIAEVVVEIPAPYLEDFELIDTPGLDCVFGEDSLNTLEFLRLRPEDVMDASLRHASAADALILVLPVRGPSRTDADVVAQFLGPDFATSTPLTTLGVLTKCEYLWEEGGPHPLVLGRRQADRIMRDAPGMRRRLFDLTPVCGLLGQAAATLDEETVATFEELAKAPSAALSLRLSDAKMFVNAGDGFPLDAARRRALWNRFGPYGIHTVCGLLRDGVRDPAKLRAILLDDSGLTGLRGRLTDHFGHRSALLKLDGSLERIRRMPKDLAAGAGPRERSLLDAALGGFEALALNEPGFAELRTLRELYSGRLRLGVEENEELRRALGEFGRSPAARLGLPEGAGADALRAEARRRHSVWLVRWQSGMLYGPSREAARTVVRAYEHLLHELEESHGPDARGEGGGREV</sequence>
<organism evidence="2 3">
    <name type="scientific">Streptomyces koelreuteriae</name>
    <dbReference type="NCBI Taxonomy" id="2838015"/>
    <lineage>
        <taxon>Bacteria</taxon>
        <taxon>Bacillati</taxon>
        <taxon>Actinomycetota</taxon>
        <taxon>Actinomycetes</taxon>
        <taxon>Kitasatosporales</taxon>
        <taxon>Streptomycetaceae</taxon>
        <taxon>Streptomyces</taxon>
    </lineage>
</organism>
<dbReference type="PANTHER" id="PTHR43681:SF1">
    <property type="entry name" value="SARCALUMENIN"/>
    <property type="match status" value="1"/>
</dbReference>
<evidence type="ECO:0000313" key="2">
    <source>
        <dbReference type="EMBL" id="QWB27748.1"/>
    </source>
</evidence>
<dbReference type="Gene3D" id="3.40.50.300">
    <property type="entry name" value="P-loop containing nucleotide triphosphate hydrolases"/>
    <property type="match status" value="1"/>
</dbReference>
<dbReference type="InterPro" id="IPR051943">
    <property type="entry name" value="TRAFAC_Dynamin-like_GTPase"/>
</dbReference>
<dbReference type="InterPro" id="IPR027417">
    <property type="entry name" value="P-loop_NTPase"/>
</dbReference>
<accession>A0ABX8G2K9</accession>
<feature type="domain" description="Dynamin N-terminal" evidence="1">
    <location>
        <begin position="47"/>
        <end position="225"/>
    </location>
</feature>
<dbReference type="Proteomes" id="UP000679629">
    <property type="component" value="Chromosome"/>
</dbReference>
<dbReference type="EMBL" id="CP075896">
    <property type="protein sequence ID" value="QWB27748.1"/>
    <property type="molecule type" value="Genomic_DNA"/>
</dbReference>
<evidence type="ECO:0000313" key="3">
    <source>
        <dbReference type="Proteomes" id="UP000679629"/>
    </source>
</evidence>
<proteinExistence type="predicted"/>
<evidence type="ECO:0000259" key="1">
    <source>
        <dbReference type="Pfam" id="PF00350"/>
    </source>
</evidence>
<reference evidence="3" key="1">
    <citation type="submission" date="2021-05" db="EMBL/GenBank/DDBJ databases">
        <title>Direct Submission.</title>
        <authorList>
            <person name="Li K."/>
            <person name="Gao J."/>
        </authorList>
    </citation>
    <scope>NUCLEOTIDE SEQUENCE [LARGE SCALE GENOMIC DNA]</scope>
    <source>
        <strain evidence="3">MG62</strain>
    </source>
</reference>
<keyword evidence="3" id="KW-1185">Reference proteome</keyword>
<dbReference type="InterPro" id="IPR045063">
    <property type="entry name" value="Dynamin_N"/>
</dbReference>
<name>A0ABX8G2K9_9ACTN</name>
<dbReference type="SUPFAM" id="SSF52540">
    <property type="entry name" value="P-loop containing nucleoside triphosphate hydrolases"/>
    <property type="match status" value="1"/>
</dbReference>
<protein>
    <submittedName>
        <fullName evidence="2">Dynamin family protein</fullName>
    </submittedName>
</protein>